<evidence type="ECO:0000256" key="3">
    <source>
        <dbReference type="ARBA" id="ARBA00019612"/>
    </source>
</evidence>
<dbReference type="Pfam" id="PF09637">
    <property type="entry name" value="Med18"/>
    <property type="match status" value="1"/>
</dbReference>
<dbReference type="PANTHER" id="PTHR13321">
    <property type="entry name" value="MEDIATOR OF RNA POLYMERASE II TRANSCRIPTION, SUBUNIT 18"/>
    <property type="match status" value="1"/>
</dbReference>
<name>A0A7H9HZA8_9SACH</name>
<evidence type="ECO:0000313" key="9">
    <source>
        <dbReference type="EMBL" id="QLQ82489.1"/>
    </source>
</evidence>
<accession>A0A7H9HZA8</accession>
<protein>
    <recommendedName>
        <fullName evidence="3 8">Mediator of RNA polymerase II transcription subunit 18</fullName>
    </recommendedName>
    <alternativeName>
        <fullName evidence="7 8">Mediator complex subunit 18</fullName>
    </alternativeName>
</protein>
<dbReference type="GO" id="GO:0006357">
    <property type="term" value="P:regulation of transcription by RNA polymerase II"/>
    <property type="evidence" value="ECO:0007669"/>
    <property type="project" value="InterPro"/>
</dbReference>
<keyword evidence="6 8" id="KW-0539">Nucleus</keyword>
<dbReference type="AlphaFoldDB" id="A0A7H9HZA8"/>
<evidence type="ECO:0000256" key="6">
    <source>
        <dbReference type="ARBA" id="ARBA00023242"/>
    </source>
</evidence>
<dbReference type="InterPro" id="IPR019095">
    <property type="entry name" value="Mediator_Med18"/>
</dbReference>
<dbReference type="GO" id="GO:0003712">
    <property type="term" value="F:transcription coregulator activity"/>
    <property type="evidence" value="ECO:0007669"/>
    <property type="project" value="InterPro"/>
</dbReference>
<evidence type="ECO:0000256" key="8">
    <source>
        <dbReference type="RuleBase" id="RU364150"/>
    </source>
</evidence>
<comment type="subunit">
    <text evidence="8">Component of the Mediator complex.</text>
</comment>
<dbReference type="OrthoDB" id="5348092at2759"/>
<evidence type="ECO:0000313" key="10">
    <source>
        <dbReference type="Proteomes" id="UP000510647"/>
    </source>
</evidence>
<evidence type="ECO:0000256" key="5">
    <source>
        <dbReference type="ARBA" id="ARBA00023163"/>
    </source>
</evidence>
<dbReference type="Gene3D" id="2.40.320.10">
    <property type="entry name" value="Hypothetical Protein Pfu-838710-001"/>
    <property type="match status" value="1"/>
</dbReference>
<reference evidence="9 10" key="1">
    <citation type="submission" date="2020-06" db="EMBL/GenBank/DDBJ databases">
        <title>The yeast mating-type switching endonuclease HO is a domesticated member of an unorthodox homing genetic element family.</title>
        <authorList>
            <person name="Coughlan A.Y."/>
            <person name="Lombardi L."/>
            <person name="Braun-Galleani S."/>
            <person name="Martos A.R."/>
            <person name="Galeote V."/>
            <person name="Bigey F."/>
            <person name="Dequin S."/>
            <person name="Byrne K.P."/>
            <person name="Wolfe K.H."/>
        </authorList>
    </citation>
    <scope>NUCLEOTIDE SEQUENCE [LARGE SCALE GENOMIC DNA]</scope>
    <source>
        <strain evidence="9 10">CBS2947</strain>
    </source>
</reference>
<dbReference type="Proteomes" id="UP000510647">
    <property type="component" value="Chromosome 8"/>
</dbReference>
<evidence type="ECO:0000256" key="2">
    <source>
        <dbReference type="ARBA" id="ARBA00009814"/>
    </source>
</evidence>
<evidence type="ECO:0000256" key="7">
    <source>
        <dbReference type="ARBA" id="ARBA00032012"/>
    </source>
</evidence>
<keyword evidence="4 8" id="KW-0805">Transcription regulation</keyword>
<evidence type="ECO:0000256" key="4">
    <source>
        <dbReference type="ARBA" id="ARBA00023015"/>
    </source>
</evidence>
<comment type="subcellular location">
    <subcellularLocation>
        <location evidence="1 8">Nucleus</location>
    </subcellularLocation>
</comment>
<keyword evidence="8" id="KW-0010">Activator</keyword>
<sequence length="256" mass="28850">MVHQLSLFQCIDDDSFELFISTMTIMAGNPPVLFSNLSRVWKPNDGYDIERSNSKNQLVELNRIRLSRELPLELLVGPEKSSKLSYSLLKEFADKDLPIELDCVASNETDDDSPWALTISDIPAAGGSRKVSVQTISESVILSVAGQDSSLSKFLEELGYIESYKFVTIGVKFHLKNDLMLVIYKIWDVEKKCQITKGGYLIKAFVNVSRGTDIERINQAENTLVALRKDLQGYVDLSVPDRKSMDSRLDYLNDNL</sequence>
<proteinExistence type="inferred from homology"/>
<dbReference type="PANTHER" id="PTHR13321:SF2">
    <property type="entry name" value="MEDIATOR OF RNA POLYMERASE II TRANSCRIPTION SUBUNIT 18"/>
    <property type="match status" value="1"/>
</dbReference>
<keyword evidence="5 8" id="KW-0804">Transcription</keyword>
<dbReference type="GO" id="GO:0016592">
    <property type="term" value="C:mediator complex"/>
    <property type="evidence" value="ECO:0007669"/>
    <property type="project" value="InterPro"/>
</dbReference>
<comment type="function">
    <text evidence="8">Component of the Mediator complex, a coactivator involved in the regulated transcription of nearly all RNA polymerase II-dependent genes. Mediator functions as a bridge to convey information from gene-specific regulatory proteins to the basal RNA polymerase II transcription machinery. Mediator is recruited to promoters by direct interactions with regulatory proteins and serves as a scaffold for the assembly of a functional preinitiation complex with RNA polymerase II and the general transcription factors.</text>
</comment>
<gene>
    <name evidence="8" type="primary">MED18</name>
    <name evidence="9" type="ORF">HG537_0H02510</name>
</gene>
<dbReference type="GO" id="GO:0070847">
    <property type="term" value="C:core mediator complex"/>
    <property type="evidence" value="ECO:0007669"/>
    <property type="project" value="TreeGrafter"/>
</dbReference>
<keyword evidence="10" id="KW-1185">Reference proteome</keyword>
<evidence type="ECO:0000256" key="1">
    <source>
        <dbReference type="ARBA" id="ARBA00004123"/>
    </source>
</evidence>
<dbReference type="GO" id="GO:0006369">
    <property type="term" value="P:termination of RNA polymerase II transcription"/>
    <property type="evidence" value="ECO:0007669"/>
    <property type="project" value="TreeGrafter"/>
</dbReference>
<comment type="similarity">
    <text evidence="2 8">Belongs to the Mediator complex subunit 18 family.</text>
</comment>
<organism evidence="9 10">
    <name type="scientific">Torulaspora globosa</name>
    <dbReference type="NCBI Taxonomy" id="48254"/>
    <lineage>
        <taxon>Eukaryota</taxon>
        <taxon>Fungi</taxon>
        <taxon>Dikarya</taxon>
        <taxon>Ascomycota</taxon>
        <taxon>Saccharomycotina</taxon>
        <taxon>Saccharomycetes</taxon>
        <taxon>Saccharomycetales</taxon>
        <taxon>Saccharomycetaceae</taxon>
        <taxon>Torulaspora</taxon>
    </lineage>
</organism>
<dbReference type="EMBL" id="CP059274">
    <property type="protein sequence ID" value="QLQ82489.1"/>
    <property type="molecule type" value="Genomic_DNA"/>
</dbReference>